<dbReference type="EMBL" id="CAJVQC010000604">
    <property type="protein sequence ID" value="CAG8475367.1"/>
    <property type="molecule type" value="Genomic_DNA"/>
</dbReference>
<organism evidence="1 2">
    <name type="scientific">Racocetra persica</name>
    <dbReference type="NCBI Taxonomy" id="160502"/>
    <lineage>
        <taxon>Eukaryota</taxon>
        <taxon>Fungi</taxon>
        <taxon>Fungi incertae sedis</taxon>
        <taxon>Mucoromycota</taxon>
        <taxon>Glomeromycotina</taxon>
        <taxon>Glomeromycetes</taxon>
        <taxon>Diversisporales</taxon>
        <taxon>Gigasporaceae</taxon>
        <taxon>Racocetra</taxon>
    </lineage>
</organism>
<protein>
    <submittedName>
        <fullName evidence="1">29839_t:CDS:1</fullName>
    </submittedName>
</protein>
<name>A0ACA9KID0_9GLOM</name>
<keyword evidence="2" id="KW-1185">Reference proteome</keyword>
<evidence type="ECO:0000313" key="1">
    <source>
        <dbReference type="EMBL" id="CAG8475367.1"/>
    </source>
</evidence>
<dbReference type="Proteomes" id="UP000789920">
    <property type="component" value="Unassembled WGS sequence"/>
</dbReference>
<comment type="caution">
    <text evidence="1">The sequence shown here is derived from an EMBL/GenBank/DDBJ whole genome shotgun (WGS) entry which is preliminary data.</text>
</comment>
<evidence type="ECO:0000313" key="2">
    <source>
        <dbReference type="Proteomes" id="UP000789920"/>
    </source>
</evidence>
<accession>A0ACA9KID0</accession>
<gene>
    <name evidence="1" type="ORF">RPERSI_LOCUS752</name>
</gene>
<proteinExistence type="predicted"/>
<reference evidence="1" key="1">
    <citation type="submission" date="2021-06" db="EMBL/GenBank/DDBJ databases">
        <authorList>
            <person name="Kallberg Y."/>
            <person name="Tangrot J."/>
            <person name="Rosling A."/>
        </authorList>
    </citation>
    <scope>NUCLEOTIDE SEQUENCE</scope>
    <source>
        <strain evidence="1">MA461A</strain>
    </source>
</reference>
<sequence length="166" mass="19349">MPIFTIFSHNFQLITIVELTSNKARNNAYYDTNLIIEEHLSQLQNFFQLLAAFDLIKPQKVLGNLLYTEEKEQINLERFIQMSINIKMAAKGTEPFLGILLLPMKKQVRLSEKILQQLAEWYSNIYRKTYQSSLTPGSRDSIVITPYINQYTYLQIGTEIFRSAMS</sequence>